<sequence length="44" mass="5058">MTMSTVTHDKKSIQAMSLHPKDLVPTSSFSYYVHCWKPGTFKKI</sequence>
<protein>
    <submittedName>
        <fullName evidence="1">Uncharacterized protein</fullName>
    </submittedName>
</protein>
<reference evidence="1" key="2">
    <citation type="submission" date="2018-03" db="EMBL/GenBank/DDBJ databases">
        <title>The Triticum urartu genome reveals the dynamic nature of wheat genome evolution.</title>
        <authorList>
            <person name="Ling H."/>
            <person name="Ma B."/>
            <person name="Shi X."/>
            <person name="Liu H."/>
            <person name="Dong L."/>
            <person name="Sun H."/>
            <person name="Cao Y."/>
            <person name="Gao Q."/>
            <person name="Zheng S."/>
            <person name="Li Y."/>
            <person name="Yu Y."/>
            <person name="Du H."/>
            <person name="Qi M."/>
            <person name="Li Y."/>
            <person name="Yu H."/>
            <person name="Cui Y."/>
            <person name="Wang N."/>
            <person name="Chen C."/>
            <person name="Wu H."/>
            <person name="Zhao Y."/>
            <person name="Zhang J."/>
            <person name="Li Y."/>
            <person name="Zhou W."/>
            <person name="Zhang B."/>
            <person name="Hu W."/>
            <person name="Eijk M."/>
            <person name="Tang J."/>
            <person name="Witsenboer H."/>
            <person name="Zhao S."/>
            <person name="Li Z."/>
            <person name="Zhang A."/>
            <person name="Wang D."/>
            <person name="Liang C."/>
        </authorList>
    </citation>
    <scope>NUCLEOTIDE SEQUENCE [LARGE SCALE GENOMIC DNA]</scope>
    <source>
        <strain evidence="1">cv. G1812</strain>
    </source>
</reference>
<organism evidence="1 2">
    <name type="scientific">Triticum urartu</name>
    <name type="common">Red wild einkorn</name>
    <name type="synonym">Crithodium urartu</name>
    <dbReference type="NCBI Taxonomy" id="4572"/>
    <lineage>
        <taxon>Eukaryota</taxon>
        <taxon>Viridiplantae</taxon>
        <taxon>Streptophyta</taxon>
        <taxon>Embryophyta</taxon>
        <taxon>Tracheophyta</taxon>
        <taxon>Spermatophyta</taxon>
        <taxon>Magnoliopsida</taxon>
        <taxon>Liliopsida</taxon>
        <taxon>Poales</taxon>
        <taxon>Poaceae</taxon>
        <taxon>BOP clade</taxon>
        <taxon>Pooideae</taxon>
        <taxon>Triticodae</taxon>
        <taxon>Triticeae</taxon>
        <taxon>Triticinae</taxon>
        <taxon>Triticum</taxon>
    </lineage>
</organism>
<dbReference type="AlphaFoldDB" id="A0A8R7P6W4"/>
<reference evidence="2" key="1">
    <citation type="journal article" date="2013" name="Nature">
        <title>Draft genome of the wheat A-genome progenitor Triticum urartu.</title>
        <authorList>
            <person name="Ling H.Q."/>
            <person name="Zhao S."/>
            <person name="Liu D."/>
            <person name="Wang J."/>
            <person name="Sun H."/>
            <person name="Zhang C."/>
            <person name="Fan H."/>
            <person name="Li D."/>
            <person name="Dong L."/>
            <person name="Tao Y."/>
            <person name="Gao C."/>
            <person name="Wu H."/>
            <person name="Li Y."/>
            <person name="Cui Y."/>
            <person name="Guo X."/>
            <person name="Zheng S."/>
            <person name="Wang B."/>
            <person name="Yu K."/>
            <person name="Liang Q."/>
            <person name="Yang W."/>
            <person name="Lou X."/>
            <person name="Chen J."/>
            <person name="Feng M."/>
            <person name="Jian J."/>
            <person name="Zhang X."/>
            <person name="Luo G."/>
            <person name="Jiang Y."/>
            <person name="Liu J."/>
            <person name="Wang Z."/>
            <person name="Sha Y."/>
            <person name="Zhang B."/>
            <person name="Wu H."/>
            <person name="Tang D."/>
            <person name="Shen Q."/>
            <person name="Xue P."/>
            <person name="Zou S."/>
            <person name="Wang X."/>
            <person name="Liu X."/>
            <person name="Wang F."/>
            <person name="Yang Y."/>
            <person name="An X."/>
            <person name="Dong Z."/>
            <person name="Zhang K."/>
            <person name="Zhang X."/>
            <person name="Luo M.C."/>
            <person name="Dvorak J."/>
            <person name="Tong Y."/>
            <person name="Wang J."/>
            <person name="Yang H."/>
            <person name="Li Z."/>
            <person name="Wang D."/>
            <person name="Zhang A."/>
            <person name="Wang J."/>
        </authorList>
    </citation>
    <scope>NUCLEOTIDE SEQUENCE</scope>
    <source>
        <strain evidence="2">cv. G1812</strain>
    </source>
</reference>
<evidence type="ECO:0000313" key="2">
    <source>
        <dbReference type="Proteomes" id="UP000015106"/>
    </source>
</evidence>
<name>A0A8R7P6W4_TRIUA</name>
<dbReference type="Proteomes" id="UP000015106">
    <property type="component" value="Chromosome 1"/>
</dbReference>
<dbReference type="Gramene" id="TuG1812G0100001742.01.T01">
    <property type="protein sequence ID" value="TuG1812G0100001742.01.T01.cds383919"/>
    <property type="gene ID" value="TuG1812G0100001742.01"/>
</dbReference>
<reference evidence="1" key="3">
    <citation type="submission" date="2022-06" db="UniProtKB">
        <authorList>
            <consortium name="EnsemblPlants"/>
        </authorList>
    </citation>
    <scope>IDENTIFICATION</scope>
</reference>
<dbReference type="EnsemblPlants" id="TuG1812G0100001742.01.T01">
    <property type="protein sequence ID" value="TuG1812G0100001742.01.T01.cds383919"/>
    <property type="gene ID" value="TuG1812G0100001742.01"/>
</dbReference>
<keyword evidence="2" id="KW-1185">Reference proteome</keyword>
<evidence type="ECO:0000313" key="1">
    <source>
        <dbReference type="EnsemblPlants" id="TuG1812G0100001742.01.T01.cds383919"/>
    </source>
</evidence>
<proteinExistence type="predicted"/>
<accession>A0A8R7P6W4</accession>